<gene>
    <name evidence="1" type="ORF">GX662_11210</name>
</gene>
<name>A0A847D7Z4_9LACT</name>
<organism evidence="1 2">
    <name type="scientific">Trichococcus flocculiformis</name>
    <dbReference type="NCBI Taxonomy" id="82803"/>
    <lineage>
        <taxon>Bacteria</taxon>
        <taxon>Bacillati</taxon>
        <taxon>Bacillota</taxon>
        <taxon>Bacilli</taxon>
        <taxon>Lactobacillales</taxon>
        <taxon>Carnobacteriaceae</taxon>
        <taxon>Trichococcus</taxon>
    </lineage>
</organism>
<evidence type="ECO:0000313" key="2">
    <source>
        <dbReference type="Proteomes" id="UP000589373"/>
    </source>
</evidence>
<accession>A0A847D7Z4</accession>
<comment type="caution">
    <text evidence="1">The sequence shown here is derived from an EMBL/GenBank/DDBJ whole genome shotgun (WGS) entry which is preliminary data.</text>
</comment>
<dbReference type="Proteomes" id="UP000589373">
    <property type="component" value="Unassembled WGS sequence"/>
</dbReference>
<sequence>TNYRWTSKVRAITVRAINLIPADTPYQISIFEDTAKRERREKLDTAVEEIRGRFGKRAIYSACLMGNLKMPSDGREKVVMPGMMYQ</sequence>
<proteinExistence type="predicted"/>
<feature type="non-terminal residue" evidence="1">
    <location>
        <position position="1"/>
    </location>
</feature>
<dbReference type="EMBL" id="JAAZCD010000250">
    <property type="protein sequence ID" value="NLD32805.1"/>
    <property type="molecule type" value="Genomic_DNA"/>
</dbReference>
<evidence type="ECO:0000313" key="1">
    <source>
        <dbReference type="EMBL" id="NLD32805.1"/>
    </source>
</evidence>
<reference evidence="1 2" key="1">
    <citation type="journal article" date="2020" name="Biotechnol. Biofuels">
        <title>New insights from the biogas microbiome by comprehensive genome-resolved metagenomics of nearly 1600 species originating from multiple anaerobic digesters.</title>
        <authorList>
            <person name="Campanaro S."/>
            <person name="Treu L."/>
            <person name="Rodriguez-R L.M."/>
            <person name="Kovalovszki A."/>
            <person name="Ziels R.M."/>
            <person name="Maus I."/>
            <person name="Zhu X."/>
            <person name="Kougias P.G."/>
            <person name="Basile A."/>
            <person name="Luo G."/>
            <person name="Schluter A."/>
            <person name="Konstantinidis K.T."/>
            <person name="Angelidaki I."/>
        </authorList>
    </citation>
    <scope>NUCLEOTIDE SEQUENCE [LARGE SCALE GENOMIC DNA]</scope>
    <source>
        <strain evidence="1">AS07pgkLD_105</strain>
    </source>
</reference>
<protein>
    <submittedName>
        <fullName evidence="1">DNA polymerase IV</fullName>
    </submittedName>
</protein>
<dbReference type="AlphaFoldDB" id="A0A847D7Z4"/>